<evidence type="ECO:0000313" key="4">
    <source>
        <dbReference type="Proteomes" id="UP000564677"/>
    </source>
</evidence>
<name>A0A7X5UVW5_9SPHN</name>
<dbReference type="GO" id="GO:0003677">
    <property type="term" value="F:DNA binding"/>
    <property type="evidence" value="ECO:0007669"/>
    <property type="project" value="UniProtKB-KW"/>
</dbReference>
<feature type="domain" description="Transcription regulator PadR N-terminal" evidence="2">
    <location>
        <begin position="9"/>
        <end position="84"/>
    </location>
</feature>
<reference evidence="3 4" key="1">
    <citation type="submission" date="2020-03" db="EMBL/GenBank/DDBJ databases">
        <title>Genomic Encyclopedia of Type Strains, Phase IV (KMG-IV): sequencing the most valuable type-strain genomes for metagenomic binning, comparative biology and taxonomic classification.</title>
        <authorList>
            <person name="Goeker M."/>
        </authorList>
    </citation>
    <scope>NUCLEOTIDE SEQUENCE [LARGE SCALE GENOMIC DNA]</scope>
    <source>
        <strain evidence="3 4">DSM 4733</strain>
    </source>
</reference>
<gene>
    <name evidence="3" type="ORF">FHR20_000044</name>
</gene>
<dbReference type="AlphaFoldDB" id="A0A7X5UVW5"/>
<accession>A0A7X5UVW5</accession>
<evidence type="ECO:0000259" key="2">
    <source>
        <dbReference type="Pfam" id="PF03551"/>
    </source>
</evidence>
<dbReference type="Proteomes" id="UP000564677">
    <property type="component" value="Unassembled WGS sequence"/>
</dbReference>
<dbReference type="SUPFAM" id="SSF46785">
    <property type="entry name" value="Winged helix' DNA-binding domain"/>
    <property type="match status" value="1"/>
</dbReference>
<dbReference type="InterPro" id="IPR005149">
    <property type="entry name" value="Tscrpt_reg_PadR_N"/>
</dbReference>
<organism evidence="3 4">
    <name type="scientific">Sphingomonas leidyi</name>
    <dbReference type="NCBI Taxonomy" id="68569"/>
    <lineage>
        <taxon>Bacteria</taxon>
        <taxon>Pseudomonadati</taxon>
        <taxon>Pseudomonadota</taxon>
        <taxon>Alphaproteobacteria</taxon>
        <taxon>Sphingomonadales</taxon>
        <taxon>Sphingomonadaceae</taxon>
        <taxon>Sphingomonas</taxon>
    </lineage>
</organism>
<dbReference type="Pfam" id="PF03551">
    <property type="entry name" value="PadR"/>
    <property type="match status" value="1"/>
</dbReference>
<protein>
    <submittedName>
        <fullName evidence="3">DNA-binding PadR family transcriptional regulator</fullName>
    </submittedName>
</protein>
<dbReference type="InterPro" id="IPR036390">
    <property type="entry name" value="WH_DNA-bd_sf"/>
</dbReference>
<sequence>MSSIRLFILSSFAELGPMHGHRLRLEAERKHMPLWTDIPVGAVYGAMKRLAAENLLREVAREQQGNRPTRQVYEITDAGRDALAQLRRTGLEEIWFRYDPFDLALTRCDPATLDMLPQTLRVRLERVQSMLTASSNTLVTATPHISLAEEWALRHSEHRLKAEVEFLRALVDAAPNIVADERRPRPKKRKNEPRASVNRNPAQPDETGS</sequence>
<dbReference type="Gene3D" id="1.10.10.10">
    <property type="entry name" value="Winged helix-like DNA-binding domain superfamily/Winged helix DNA-binding domain"/>
    <property type="match status" value="1"/>
</dbReference>
<evidence type="ECO:0000256" key="1">
    <source>
        <dbReference type="SAM" id="MobiDB-lite"/>
    </source>
</evidence>
<evidence type="ECO:0000313" key="3">
    <source>
        <dbReference type="EMBL" id="NIJ63113.1"/>
    </source>
</evidence>
<dbReference type="PANTHER" id="PTHR43252:SF7">
    <property type="entry name" value="TRANSCRIPTIONAL REGULATOR YQJI"/>
    <property type="match status" value="1"/>
</dbReference>
<dbReference type="RefSeq" id="WP_167297705.1">
    <property type="nucleotide sequence ID" value="NZ_JAASQV010000001.1"/>
</dbReference>
<proteinExistence type="predicted"/>
<dbReference type="PANTHER" id="PTHR43252">
    <property type="entry name" value="TRANSCRIPTIONAL REGULATOR YQJI"/>
    <property type="match status" value="1"/>
</dbReference>
<dbReference type="InterPro" id="IPR036388">
    <property type="entry name" value="WH-like_DNA-bd_sf"/>
</dbReference>
<keyword evidence="4" id="KW-1185">Reference proteome</keyword>
<dbReference type="EMBL" id="JAASQV010000001">
    <property type="protein sequence ID" value="NIJ63113.1"/>
    <property type="molecule type" value="Genomic_DNA"/>
</dbReference>
<feature type="region of interest" description="Disordered" evidence="1">
    <location>
        <begin position="178"/>
        <end position="209"/>
    </location>
</feature>
<comment type="caution">
    <text evidence="3">The sequence shown here is derived from an EMBL/GenBank/DDBJ whole genome shotgun (WGS) entry which is preliminary data.</text>
</comment>
<keyword evidence="3" id="KW-0238">DNA-binding</keyword>